<evidence type="ECO:0000259" key="1">
    <source>
        <dbReference type="PROSITE" id="PS50042"/>
    </source>
</evidence>
<name>A0A521C9S2_9BACT</name>
<dbReference type="GO" id="GO:0003700">
    <property type="term" value="F:DNA-binding transcription factor activity"/>
    <property type="evidence" value="ECO:0007669"/>
    <property type="project" value="TreeGrafter"/>
</dbReference>
<dbReference type="Gene3D" id="2.60.120.10">
    <property type="entry name" value="Jelly Rolls"/>
    <property type="match status" value="1"/>
</dbReference>
<keyword evidence="3" id="KW-1185">Reference proteome</keyword>
<protein>
    <submittedName>
        <fullName evidence="2">Cyclic nucleotide-binding domain-containing protein</fullName>
    </submittedName>
</protein>
<dbReference type="OrthoDB" id="9127033at2"/>
<dbReference type="InterPro" id="IPR018490">
    <property type="entry name" value="cNMP-bd_dom_sf"/>
</dbReference>
<dbReference type="SMART" id="SM00100">
    <property type="entry name" value="cNMP"/>
    <property type="match status" value="1"/>
</dbReference>
<proteinExistence type="predicted"/>
<dbReference type="RefSeq" id="WP_142713920.1">
    <property type="nucleotide sequence ID" value="NZ_FXTH01000005.1"/>
</dbReference>
<dbReference type="Pfam" id="PF00027">
    <property type="entry name" value="cNMP_binding"/>
    <property type="match status" value="1"/>
</dbReference>
<dbReference type="AlphaFoldDB" id="A0A521C9S2"/>
<evidence type="ECO:0000313" key="3">
    <source>
        <dbReference type="Proteomes" id="UP000317593"/>
    </source>
</evidence>
<dbReference type="PANTHER" id="PTHR24567">
    <property type="entry name" value="CRP FAMILY TRANSCRIPTIONAL REGULATORY PROTEIN"/>
    <property type="match status" value="1"/>
</dbReference>
<dbReference type="SUPFAM" id="SSF51206">
    <property type="entry name" value="cAMP-binding domain-like"/>
    <property type="match status" value="1"/>
</dbReference>
<sequence length="143" mass="16447">METTIEKVIYLQRIEMFADIPTEQLAHVAGIAWGVRFDAGEVIYSEGDPSDALYLLVDGDIKVTREGKVTRKIEVGEAFGIWGFFDRNPRLFTSEVLKESYLLKIQSDDFYDLIEDRVRLSRGLIKYLVGKIRQLIEETDILI</sequence>
<reference evidence="2 3" key="1">
    <citation type="submission" date="2017-05" db="EMBL/GenBank/DDBJ databases">
        <authorList>
            <person name="Varghese N."/>
            <person name="Submissions S."/>
        </authorList>
    </citation>
    <scope>NUCLEOTIDE SEQUENCE [LARGE SCALE GENOMIC DNA]</scope>
    <source>
        <strain evidence="2 3">DSM 21194</strain>
    </source>
</reference>
<dbReference type="PROSITE" id="PS50042">
    <property type="entry name" value="CNMP_BINDING_3"/>
    <property type="match status" value="1"/>
</dbReference>
<accession>A0A521C9S2</accession>
<feature type="domain" description="Cyclic nucleotide-binding" evidence="1">
    <location>
        <begin position="16"/>
        <end position="131"/>
    </location>
</feature>
<dbReference type="CDD" id="cd00038">
    <property type="entry name" value="CAP_ED"/>
    <property type="match status" value="1"/>
</dbReference>
<dbReference type="InterPro" id="IPR000595">
    <property type="entry name" value="cNMP-bd_dom"/>
</dbReference>
<dbReference type="InterPro" id="IPR050397">
    <property type="entry name" value="Env_Response_Regulators"/>
</dbReference>
<dbReference type="Proteomes" id="UP000317593">
    <property type="component" value="Unassembled WGS sequence"/>
</dbReference>
<dbReference type="EMBL" id="FXTH01000005">
    <property type="protein sequence ID" value="SMO56146.1"/>
    <property type="molecule type" value="Genomic_DNA"/>
</dbReference>
<organism evidence="2 3">
    <name type="scientific">Fodinibius sediminis</name>
    <dbReference type="NCBI Taxonomy" id="1214077"/>
    <lineage>
        <taxon>Bacteria</taxon>
        <taxon>Pseudomonadati</taxon>
        <taxon>Balneolota</taxon>
        <taxon>Balneolia</taxon>
        <taxon>Balneolales</taxon>
        <taxon>Balneolaceae</taxon>
        <taxon>Fodinibius</taxon>
    </lineage>
</organism>
<evidence type="ECO:0000313" key="2">
    <source>
        <dbReference type="EMBL" id="SMO56146.1"/>
    </source>
</evidence>
<dbReference type="PANTHER" id="PTHR24567:SF26">
    <property type="entry name" value="REGULATORY PROTEIN YEIL"/>
    <property type="match status" value="1"/>
</dbReference>
<gene>
    <name evidence="2" type="ORF">SAMN06265218_105169</name>
</gene>
<dbReference type="GO" id="GO:0005829">
    <property type="term" value="C:cytosol"/>
    <property type="evidence" value="ECO:0007669"/>
    <property type="project" value="TreeGrafter"/>
</dbReference>
<dbReference type="InterPro" id="IPR014710">
    <property type="entry name" value="RmlC-like_jellyroll"/>
</dbReference>